<feature type="domain" description="EF-hand" evidence="3">
    <location>
        <begin position="126"/>
        <end position="161"/>
    </location>
</feature>
<dbReference type="PROSITE" id="PS50222">
    <property type="entry name" value="EF_HAND_2"/>
    <property type="match status" value="2"/>
</dbReference>
<evidence type="ECO:0000256" key="2">
    <source>
        <dbReference type="SAM" id="SignalP"/>
    </source>
</evidence>
<dbReference type="Proteomes" id="UP000789595">
    <property type="component" value="Unassembled WGS sequence"/>
</dbReference>
<organism evidence="4 5">
    <name type="scientific">Pelagomonas calceolata</name>
    <dbReference type="NCBI Taxonomy" id="35677"/>
    <lineage>
        <taxon>Eukaryota</taxon>
        <taxon>Sar</taxon>
        <taxon>Stramenopiles</taxon>
        <taxon>Ochrophyta</taxon>
        <taxon>Pelagophyceae</taxon>
        <taxon>Pelagomonadales</taxon>
        <taxon>Pelagomonadaceae</taxon>
        <taxon>Pelagomonas</taxon>
    </lineage>
</organism>
<sequence>MVRTRLLALCAVAASAFAPRPYVGVTASRRTPASTVVMMGTAKNGIFSPIVRLAKRLVGKERFLSFRGRVIGAHTKVIQAFVDTSDSPFGCLALQKLFELADLDGDGTVDRDELERALKKLGFYHLSEAQIDAIMKRADEDDNCVIDYDEFVKEAPKTLKTNLVKLAKNNGAELGFLS</sequence>
<keyword evidence="1" id="KW-0106">Calcium</keyword>
<dbReference type="AlphaFoldDB" id="A0A8J2SZ35"/>
<feature type="chain" id="PRO_5035251890" description="EF-hand domain-containing protein" evidence="2">
    <location>
        <begin position="19"/>
        <end position="178"/>
    </location>
</feature>
<dbReference type="InterPro" id="IPR002048">
    <property type="entry name" value="EF_hand_dom"/>
</dbReference>
<dbReference type="Gene3D" id="1.10.238.10">
    <property type="entry name" value="EF-hand"/>
    <property type="match status" value="1"/>
</dbReference>
<dbReference type="PANTHER" id="PTHR35709:SF1">
    <property type="entry name" value="PROTEIN PROTON GRADIENT REGULATION 5, CHLOROPLASTIC"/>
    <property type="match status" value="1"/>
</dbReference>
<dbReference type="InterPro" id="IPR018247">
    <property type="entry name" value="EF_Hand_1_Ca_BS"/>
</dbReference>
<comment type="caution">
    <text evidence="4">The sequence shown here is derived from an EMBL/GenBank/DDBJ whole genome shotgun (WGS) entry which is preliminary data.</text>
</comment>
<protein>
    <recommendedName>
        <fullName evidence="3">EF-hand domain-containing protein</fullName>
    </recommendedName>
</protein>
<dbReference type="InterPro" id="IPR037497">
    <property type="entry name" value="PGR5"/>
</dbReference>
<feature type="domain" description="EF-hand" evidence="3">
    <location>
        <begin position="94"/>
        <end position="124"/>
    </location>
</feature>
<dbReference type="InterPro" id="IPR011992">
    <property type="entry name" value="EF-hand-dom_pair"/>
</dbReference>
<dbReference type="EMBL" id="CAKKNE010000006">
    <property type="protein sequence ID" value="CAH0378540.1"/>
    <property type="molecule type" value="Genomic_DNA"/>
</dbReference>
<keyword evidence="2" id="KW-0732">Signal</keyword>
<dbReference type="GO" id="GO:0009773">
    <property type="term" value="P:photosynthetic electron transport in photosystem I"/>
    <property type="evidence" value="ECO:0007669"/>
    <property type="project" value="InterPro"/>
</dbReference>
<dbReference type="OrthoDB" id="26525at2759"/>
<dbReference type="PROSITE" id="PS00018">
    <property type="entry name" value="EF_HAND_1"/>
    <property type="match status" value="1"/>
</dbReference>
<evidence type="ECO:0000256" key="1">
    <source>
        <dbReference type="ARBA" id="ARBA00022837"/>
    </source>
</evidence>
<dbReference type="Pfam" id="PF13499">
    <property type="entry name" value="EF-hand_7"/>
    <property type="match status" value="1"/>
</dbReference>
<keyword evidence="5" id="KW-1185">Reference proteome</keyword>
<accession>A0A8J2SZ35</accession>
<evidence type="ECO:0000313" key="5">
    <source>
        <dbReference type="Proteomes" id="UP000789595"/>
    </source>
</evidence>
<dbReference type="SUPFAM" id="SSF47473">
    <property type="entry name" value="EF-hand"/>
    <property type="match status" value="1"/>
</dbReference>
<proteinExistence type="predicted"/>
<gene>
    <name evidence="4" type="ORF">PECAL_6P01300</name>
</gene>
<name>A0A8J2SZ35_9STRA</name>
<dbReference type="CDD" id="cd00051">
    <property type="entry name" value="EFh"/>
    <property type="match status" value="1"/>
</dbReference>
<dbReference type="GO" id="GO:0005509">
    <property type="term" value="F:calcium ion binding"/>
    <property type="evidence" value="ECO:0007669"/>
    <property type="project" value="InterPro"/>
</dbReference>
<feature type="signal peptide" evidence="2">
    <location>
        <begin position="1"/>
        <end position="18"/>
    </location>
</feature>
<dbReference type="SMART" id="SM00054">
    <property type="entry name" value="EFh"/>
    <property type="match status" value="2"/>
</dbReference>
<evidence type="ECO:0000259" key="3">
    <source>
        <dbReference type="PROSITE" id="PS50222"/>
    </source>
</evidence>
<dbReference type="PANTHER" id="PTHR35709">
    <property type="entry name" value="PROTEIN PROTON GRADIENT REGULATION 5, CHLOROPLASTIC"/>
    <property type="match status" value="1"/>
</dbReference>
<evidence type="ECO:0000313" key="4">
    <source>
        <dbReference type="EMBL" id="CAH0378540.1"/>
    </source>
</evidence>
<dbReference type="GO" id="GO:0009644">
    <property type="term" value="P:response to high light intensity"/>
    <property type="evidence" value="ECO:0007669"/>
    <property type="project" value="InterPro"/>
</dbReference>
<reference evidence="4" key="1">
    <citation type="submission" date="2021-11" db="EMBL/GenBank/DDBJ databases">
        <authorList>
            <consortium name="Genoscope - CEA"/>
            <person name="William W."/>
        </authorList>
    </citation>
    <scope>NUCLEOTIDE SEQUENCE</scope>
</reference>